<dbReference type="SUPFAM" id="SSF52540">
    <property type="entry name" value="P-loop containing nucleoside triphosphate hydrolases"/>
    <property type="match status" value="1"/>
</dbReference>
<organism evidence="6 7">
    <name type="scientific">Candidatus Anaerobutyricum stercoris</name>
    <dbReference type="NCBI Taxonomy" id="2838457"/>
    <lineage>
        <taxon>Bacteria</taxon>
        <taxon>Bacillati</taxon>
        <taxon>Bacillota</taxon>
        <taxon>Clostridia</taxon>
        <taxon>Lachnospirales</taxon>
        <taxon>Lachnospiraceae</taxon>
        <taxon>Anaerobutyricum</taxon>
    </lineage>
</organism>
<dbReference type="Pfam" id="PF00005">
    <property type="entry name" value="ABC_tran"/>
    <property type="match status" value="1"/>
</dbReference>
<dbReference type="PROSITE" id="PS00211">
    <property type="entry name" value="ABC_TRANSPORTER_1"/>
    <property type="match status" value="1"/>
</dbReference>
<dbReference type="GO" id="GO:0016887">
    <property type="term" value="F:ATP hydrolysis activity"/>
    <property type="evidence" value="ECO:0007669"/>
    <property type="project" value="InterPro"/>
</dbReference>
<dbReference type="GO" id="GO:0005524">
    <property type="term" value="F:ATP binding"/>
    <property type="evidence" value="ECO:0007669"/>
    <property type="project" value="UniProtKB-KW"/>
</dbReference>
<dbReference type="PROSITE" id="PS50893">
    <property type="entry name" value="ABC_TRANSPORTER_2"/>
    <property type="match status" value="1"/>
</dbReference>
<reference evidence="6" key="2">
    <citation type="submission" date="2021-04" db="EMBL/GenBank/DDBJ databases">
        <authorList>
            <person name="Gilroy R."/>
        </authorList>
    </citation>
    <scope>NUCLEOTIDE SEQUENCE</scope>
    <source>
        <strain evidence="6">CHK179-28034</strain>
    </source>
</reference>
<dbReference type="InterPro" id="IPR017871">
    <property type="entry name" value="ABC_transporter-like_CS"/>
</dbReference>
<proteinExistence type="inferred from homology"/>
<evidence type="ECO:0000313" key="6">
    <source>
        <dbReference type="EMBL" id="HIZ39645.1"/>
    </source>
</evidence>
<evidence type="ECO:0000256" key="3">
    <source>
        <dbReference type="ARBA" id="ARBA00022741"/>
    </source>
</evidence>
<keyword evidence="2" id="KW-0813">Transport</keyword>
<comment type="similarity">
    <text evidence="1">Belongs to the ABC transporter superfamily.</text>
</comment>
<evidence type="ECO:0000313" key="7">
    <source>
        <dbReference type="Proteomes" id="UP000824049"/>
    </source>
</evidence>
<evidence type="ECO:0000256" key="4">
    <source>
        <dbReference type="ARBA" id="ARBA00022840"/>
    </source>
</evidence>
<sequence>MTKSYKNKTVVDGVSLHVKRGEIYGCVGPNGAGKSTIMKMLLNLIPADSGEIYLFGEKLTDRSYECLKRMGSIIENPYFYDRMSARQNLEMYCDYMGYHNRERIGEVLEEVSLHHAENKPVSQFSLGMKQRLAIARTILTKPELLILDEPINALDPEGIREMRRLFQRLSREQGVTIFISSHILLEVEQIADSIGILSGGKLQKEVSMEEIHGYLSEYLEIKVDDVDKAAALLEQSGRIVSMKVLRENRIQIFDAELSAKELAELLVRHGVGLEELMQKQGTLEEYFFHLTEEAK</sequence>
<keyword evidence="3" id="KW-0547">Nucleotide-binding</keyword>
<dbReference type="Proteomes" id="UP000824049">
    <property type="component" value="Unassembled WGS sequence"/>
</dbReference>
<dbReference type="PANTHER" id="PTHR43335">
    <property type="entry name" value="ABC TRANSPORTER, ATP-BINDING PROTEIN"/>
    <property type="match status" value="1"/>
</dbReference>
<dbReference type="EMBL" id="DXBR01000059">
    <property type="protein sequence ID" value="HIZ39645.1"/>
    <property type="molecule type" value="Genomic_DNA"/>
</dbReference>
<evidence type="ECO:0000259" key="5">
    <source>
        <dbReference type="PROSITE" id="PS50893"/>
    </source>
</evidence>
<feature type="domain" description="ABC transporter" evidence="5">
    <location>
        <begin position="2"/>
        <end position="224"/>
    </location>
</feature>
<dbReference type="PANTHER" id="PTHR43335:SF8">
    <property type="entry name" value="ABC TRANSPORTER, ATP-BINDING PROTEIN"/>
    <property type="match status" value="1"/>
</dbReference>
<keyword evidence="4 6" id="KW-0067">ATP-binding</keyword>
<accession>A0A9D2ELN4</accession>
<dbReference type="InterPro" id="IPR003593">
    <property type="entry name" value="AAA+_ATPase"/>
</dbReference>
<name>A0A9D2ELN4_9FIRM</name>
<evidence type="ECO:0000256" key="1">
    <source>
        <dbReference type="ARBA" id="ARBA00005417"/>
    </source>
</evidence>
<dbReference type="Gene3D" id="3.40.50.300">
    <property type="entry name" value="P-loop containing nucleotide triphosphate hydrolases"/>
    <property type="match status" value="1"/>
</dbReference>
<protein>
    <submittedName>
        <fullName evidence="6">ATP-binding cassette domain-containing protein</fullName>
    </submittedName>
</protein>
<reference evidence="6" key="1">
    <citation type="journal article" date="2021" name="PeerJ">
        <title>Extensive microbial diversity within the chicken gut microbiome revealed by metagenomics and culture.</title>
        <authorList>
            <person name="Gilroy R."/>
            <person name="Ravi A."/>
            <person name="Getino M."/>
            <person name="Pursley I."/>
            <person name="Horton D.L."/>
            <person name="Alikhan N.F."/>
            <person name="Baker D."/>
            <person name="Gharbi K."/>
            <person name="Hall N."/>
            <person name="Watson M."/>
            <person name="Adriaenssens E.M."/>
            <person name="Foster-Nyarko E."/>
            <person name="Jarju S."/>
            <person name="Secka A."/>
            <person name="Antonio M."/>
            <person name="Oren A."/>
            <person name="Chaudhuri R.R."/>
            <person name="La Ragione R."/>
            <person name="Hildebrand F."/>
            <person name="Pallen M.J."/>
        </authorList>
    </citation>
    <scope>NUCLEOTIDE SEQUENCE</scope>
    <source>
        <strain evidence="6">CHK179-28034</strain>
    </source>
</reference>
<dbReference type="SMART" id="SM00382">
    <property type="entry name" value="AAA"/>
    <property type="match status" value="1"/>
</dbReference>
<dbReference type="InterPro" id="IPR027417">
    <property type="entry name" value="P-loop_NTPase"/>
</dbReference>
<dbReference type="InterPro" id="IPR003439">
    <property type="entry name" value="ABC_transporter-like_ATP-bd"/>
</dbReference>
<gene>
    <name evidence="6" type="ORF">H9968_06940</name>
</gene>
<evidence type="ECO:0000256" key="2">
    <source>
        <dbReference type="ARBA" id="ARBA00022448"/>
    </source>
</evidence>
<dbReference type="AlphaFoldDB" id="A0A9D2ELN4"/>
<comment type="caution">
    <text evidence="6">The sequence shown here is derived from an EMBL/GenBank/DDBJ whole genome shotgun (WGS) entry which is preliminary data.</text>
</comment>